<evidence type="ECO:0000256" key="2">
    <source>
        <dbReference type="ARBA" id="ARBA00022692"/>
    </source>
</evidence>
<keyword evidence="4" id="KW-0067">ATP-binding</keyword>
<dbReference type="InterPro" id="IPR039421">
    <property type="entry name" value="Type_1_exporter"/>
</dbReference>
<name>A0A1Y6D4Y2_9GAMM</name>
<keyword evidence="11" id="KW-1185">Reference proteome</keyword>
<gene>
    <name evidence="10" type="ORF">SAMN02949497_0211</name>
</gene>
<dbReference type="InterPro" id="IPR003593">
    <property type="entry name" value="AAA+_ATPase"/>
</dbReference>
<dbReference type="PANTHER" id="PTHR43394">
    <property type="entry name" value="ATP-DEPENDENT PERMEASE MDL1, MITOCHONDRIAL"/>
    <property type="match status" value="1"/>
</dbReference>
<evidence type="ECO:0000259" key="8">
    <source>
        <dbReference type="PROSITE" id="PS50893"/>
    </source>
</evidence>
<evidence type="ECO:0000256" key="6">
    <source>
        <dbReference type="ARBA" id="ARBA00023136"/>
    </source>
</evidence>
<dbReference type="InterPro" id="IPR003439">
    <property type="entry name" value="ABC_transporter-like_ATP-bd"/>
</dbReference>
<accession>A0A1Y6D4Y2</accession>
<dbReference type="InterPro" id="IPR036640">
    <property type="entry name" value="ABC1_TM_sf"/>
</dbReference>
<sequence>MDTPHAHPSPQARLRHLIWLERRDLWTVVAFAMGAGLMALATPIAVQSLVNTIAFGALLQPLVVLVVILFASLAFNNLLIAFQFYVVEMMQRRIFIRLMGDIADRLQKVAREAFDGRNAPELVNRFFDVLTVQKSAAVLLLDGLAYGLQAVIGMLLLAFYHPILLAFDLLLIAAVAFVFFVLGRHGVATSIEESKAKYAVAAWLEEIARNPMLFKWAGSPGFVARRSDALARDYLAAREAHFGVVLRQHLGVLFLHTLANTALLGLGGWMVIERQLTLGQLIAAELVVNAMLGGLSRLGKSLESYYDLAAAMDKLGHLLDLPQERDGGATLEPAGGPAAVRLHQLGFRYGDGREVFRAIEAEARPGERIALVGASGSGRGTLLELLFGLRTPTQGAVLVDDCDIRDASLDSLRRETALVQGMEILEGSVLDNLRMGRPEPGLAAIRDTLAALCLADDILALPEGLNTRLNHLGAPLSPEKTRRLLLARAVVGQPRLLLIHELLDGIDASIRGEVIAWILRPDAPWTAIVATQSAEVMACCDRVWHLEAGRLQETRMPVPQPPEPAPIP</sequence>
<dbReference type="GO" id="GO:0015421">
    <property type="term" value="F:ABC-type oligopeptide transporter activity"/>
    <property type="evidence" value="ECO:0007669"/>
    <property type="project" value="TreeGrafter"/>
</dbReference>
<dbReference type="Pfam" id="PF00664">
    <property type="entry name" value="ABC_membrane"/>
    <property type="match status" value="1"/>
</dbReference>
<feature type="transmembrane region" description="Helical" evidence="7">
    <location>
        <begin position="250"/>
        <end position="272"/>
    </location>
</feature>
<dbReference type="PROSITE" id="PS50893">
    <property type="entry name" value="ABC_TRANSPORTER_2"/>
    <property type="match status" value="1"/>
</dbReference>
<dbReference type="SUPFAM" id="SSF52540">
    <property type="entry name" value="P-loop containing nucleoside triphosphate hydrolases"/>
    <property type="match status" value="1"/>
</dbReference>
<dbReference type="GO" id="GO:0005886">
    <property type="term" value="C:plasma membrane"/>
    <property type="evidence" value="ECO:0007669"/>
    <property type="project" value="UniProtKB-SubCell"/>
</dbReference>
<feature type="transmembrane region" description="Helical" evidence="7">
    <location>
        <begin position="25"/>
        <end position="50"/>
    </location>
</feature>
<evidence type="ECO:0000256" key="5">
    <source>
        <dbReference type="ARBA" id="ARBA00022989"/>
    </source>
</evidence>
<evidence type="ECO:0000256" key="1">
    <source>
        <dbReference type="ARBA" id="ARBA00004651"/>
    </source>
</evidence>
<evidence type="ECO:0000256" key="7">
    <source>
        <dbReference type="SAM" id="Phobius"/>
    </source>
</evidence>
<dbReference type="GO" id="GO:0016887">
    <property type="term" value="F:ATP hydrolysis activity"/>
    <property type="evidence" value="ECO:0007669"/>
    <property type="project" value="InterPro"/>
</dbReference>
<dbReference type="PANTHER" id="PTHR43394:SF4">
    <property type="entry name" value="TOXIN SECRETION ABC TRANSPORTER ATP-BINDING PROTEIN"/>
    <property type="match status" value="1"/>
</dbReference>
<keyword evidence="6 7" id="KW-0472">Membrane</keyword>
<dbReference type="Proteomes" id="UP000192923">
    <property type="component" value="Unassembled WGS sequence"/>
</dbReference>
<dbReference type="PROSITE" id="PS50929">
    <property type="entry name" value="ABC_TM1F"/>
    <property type="match status" value="1"/>
</dbReference>
<dbReference type="AlphaFoldDB" id="A0A1Y6D4Y2"/>
<feature type="domain" description="ABC transmembrane type-1" evidence="9">
    <location>
        <begin position="26"/>
        <end position="307"/>
    </location>
</feature>
<dbReference type="InterPro" id="IPR011527">
    <property type="entry name" value="ABC1_TM_dom"/>
</dbReference>
<comment type="subcellular location">
    <subcellularLocation>
        <location evidence="1">Cell membrane</location>
        <topology evidence="1">Multi-pass membrane protein</topology>
    </subcellularLocation>
</comment>
<dbReference type="SMART" id="SM00382">
    <property type="entry name" value="AAA"/>
    <property type="match status" value="1"/>
</dbReference>
<dbReference type="STRING" id="1760988.SAMN02949497_0211"/>
<dbReference type="InterPro" id="IPR027417">
    <property type="entry name" value="P-loop_NTPase"/>
</dbReference>
<organism evidence="10 11">
    <name type="scientific">Methylomagnum ishizawai</name>
    <dbReference type="NCBI Taxonomy" id="1760988"/>
    <lineage>
        <taxon>Bacteria</taxon>
        <taxon>Pseudomonadati</taxon>
        <taxon>Pseudomonadota</taxon>
        <taxon>Gammaproteobacteria</taxon>
        <taxon>Methylococcales</taxon>
        <taxon>Methylococcaceae</taxon>
        <taxon>Methylomagnum</taxon>
    </lineage>
</organism>
<evidence type="ECO:0000256" key="4">
    <source>
        <dbReference type="ARBA" id="ARBA00022840"/>
    </source>
</evidence>
<feature type="transmembrane region" description="Helical" evidence="7">
    <location>
        <begin position="62"/>
        <end position="87"/>
    </location>
</feature>
<dbReference type="EMBL" id="FXAM01000003">
    <property type="protein sequence ID" value="SMF97641.1"/>
    <property type="molecule type" value="Genomic_DNA"/>
</dbReference>
<dbReference type="Gene3D" id="3.40.50.300">
    <property type="entry name" value="P-loop containing nucleotide triphosphate hydrolases"/>
    <property type="match status" value="1"/>
</dbReference>
<feature type="transmembrane region" description="Helical" evidence="7">
    <location>
        <begin position="163"/>
        <end position="182"/>
    </location>
</feature>
<feature type="transmembrane region" description="Helical" evidence="7">
    <location>
        <begin position="136"/>
        <end position="157"/>
    </location>
</feature>
<proteinExistence type="predicted"/>
<dbReference type="OrthoDB" id="311344at2"/>
<dbReference type="RefSeq" id="WP_085216662.1">
    <property type="nucleotide sequence ID" value="NZ_FXAM01000003.1"/>
</dbReference>
<keyword evidence="3" id="KW-0547">Nucleotide-binding</keyword>
<keyword evidence="5 7" id="KW-1133">Transmembrane helix</keyword>
<dbReference type="Pfam" id="PF00005">
    <property type="entry name" value="ABC_tran"/>
    <property type="match status" value="1"/>
</dbReference>
<dbReference type="Gene3D" id="1.20.1560.10">
    <property type="entry name" value="ABC transporter type 1, transmembrane domain"/>
    <property type="match status" value="1"/>
</dbReference>
<evidence type="ECO:0000313" key="11">
    <source>
        <dbReference type="Proteomes" id="UP000192923"/>
    </source>
</evidence>
<reference evidence="10 11" key="1">
    <citation type="submission" date="2016-12" db="EMBL/GenBank/DDBJ databases">
        <authorList>
            <person name="Song W.-J."/>
            <person name="Kurnit D.M."/>
        </authorList>
    </citation>
    <scope>NUCLEOTIDE SEQUENCE [LARGE SCALE GENOMIC DNA]</scope>
    <source>
        <strain evidence="10 11">175</strain>
    </source>
</reference>
<protein>
    <submittedName>
        <fullName evidence="10">ABC-type bacteriocin/lantibiotic exporter, contains an N-terminal double-glycine peptidase domain</fullName>
    </submittedName>
</protein>
<evidence type="ECO:0000313" key="10">
    <source>
        <dbReference type="EMBL" id="SMF97641.1"/>
    </source>
</evidence>
<keyword evidence="2 7" id="KW-0812">Transmembrane</keyword>
<feature type="domain" description="ABC transporter" evidence="8">
    <location>
        <begin position="340"/>
        <end position="567"/>
    </location>
</feature>
<dbReference type="GO" id="GO:0005524">
    <property type="term" value="F:ATP binding"/>
    <property type="evidence" value="ECO:0007669"/>
    <property type="project" value="UniProtKB-KW"/>
</dbReference>
<evidence type="ECO:0000259" key="9">
    <source>
        <dbReference type="PROSITE" id="PS50929"/>
    </source>
</evidence>
<evidence type="ECO:0000256" key="3">
    <source>
        <dbReference type="ARBA" id="ARBA00022741"/>
    </source>
</evidence>
<dbReference type="SUPFAM" id="SSF90123">
    <property type="entry name" value="ABC transporter transmembrane region"/>
    <property type="match status" value="1"/>
</dbReference>